<reference evidence="3 4" key="1">
    <citation type="submission" date="2020-10" db="EMBL/GenBank/DDBJ databases">
        <title>The Coptis chinensis genome and diversification of protoberbering-type alkaloids.</title>
        <authorList>
            <person name="Wang B."/>
            <person name="Shu S."/>
            <person name="Song C."/>
            <person name="Liu Y."/>
        </authorList>
    </citation>
    <scope>NUCLEOTIDE SEQUENCE [LARGE SCALE GENOMIC DNA]</scope>
    <source>
        <strain evidence="3">HL-2020</strain>
        <tissue evidence="3">Leaf</tissue>
    </source>
</reference>
<dbReference type="AlphaFoldDB" id="A0A835HWP3"/>
<evidence type="ECO:0000313" key="3">
    <source>
        <dbReference type="EMBL" id="KAF9607111.1"/>
    </source>
</evidence>
<feature type="compositionally biased region" description="Low complexity" evidence="2">
    <location>
        <begin position="141"/>
        <end position="160"/>
    </location>
</feature>
<evidence type="ECO:0000256" key="1">
    <source>
        <dbReference type="ARBA" id="ARBA00007626"/>
    </source>
</evidence>
<feature type="region of interest" description="Disordered" evidence="2">
    <location>
        <begin position="141"/>
        <end position="168"/>
    </location>
</feature>
<dbReference type="EMBL" id="JADFTS010000005">
    <property type="protein sequence ID" value="KAF9607111.1"/>
    <property type="molecule type" value="Genomic_DNA"/>
</dbReference>
<organism evidence="3 4">
    <name type="scientific">Coptis chinensis</name>
    <dbReference type="NCBI Taxonomy" id="261450"/>
    <lineage>
        <taxon>Eukaryota</taxon>
        <taxon>Viridiplantae</taxon>
        <taxon>Streptophyta</taxon>
        <taxon>Embryophyta</taxon>
        <taxon>Tracheophyta</taxon>
        <taxon>Spermatophyta</taxon>
        <taxon>Magnoliopsida</taxon>
        <taxon>Ranunculales</taxon>
        <taxon>Ranunculaceae</taxon>
        <taxon>Coptidoideae</taxon>
        <taxon>Coptis</taxon>
    </lineage>
</organism>
<proteinExistence type="inferred from homology"/>
<comment type="similarity">
    <text evidence="1">Belongs to the PPR family. P subfamily.</text>
</comment>
<keyword evidence="4" id="KW-1185">Reference proteome</keyword>
<sequence>MLSRAKKARNSLASATLTLEAVGTRKFSSPTVNSRQARGLKKSDVLKQPIFVESSDLSYEEFCRDRNYVGLEAEANETLDLLLENLQKRVELVTSECGILQPTEKIYAKLVKSFFEAGKVKELAEFLIKANKEDVPVAIENSTSGKSSSGNSFSGYSNGSAHQRQFKV</sequence>
<dbReference type="PANTHER" id="PTHR46598">
    <property type="entry name" value="BNAC05G43320D PROTEIN"/>
    <property type="match status" value="1"/>
</dbReference>
<dbReference type="Proteomes" id="UP000631114">
    <property type="component" value="Unassembled WGS sequence"/>
</dbReference>
<protein>
    <submittedName>
        <fullName evidence="3">Uncharacterized protein</fullName>
    </submittedName>
</protein>
<accession>A0A835HWP3</accession>
<name>A0A835HWP3_9MAGN</name>
<comment type="caution">
    <text evidence="3">The sequence shown here is derived from an EMBL/GenBank/DDBJ whole genome shotgun (WGS) entry which is preliminary data.</text>
</comment>
<dbReference type="PANTHER" id="PTHR46598:SF1">
    <property type="entry name" value="OS10G0422566 PROTEIN"/>
    <property type="match status" value="1"/>
</dbReference>
<evidence type="ECO:0000256" key="2">
    <source>
        <dbReference type="SAM" id="MobiDB-lite"/>
    </source>
</evidence>
<gene>
    <name evidence="3" type="ORF">IFM89_032227</name>
</gene>
<evidence type="ECO:0000313" key="4">
    <source>
        <dbReference type="Proteomes" id="UP000631114"/>
    </source>
</evidence>